<evidence type="ECO:0008006" key="4">
    <source>
        <dbReference type="Google" id="ProtNLM"/>
    </source>
</evidence>
<feature type="compositionally biased region" description="Acidic residues" evidence="1">
    <location>
        <begin position="138"/>
        <end position="152"/>
    </location>
</feature>
<feature type="region of interest" description="Disordered" evidence="1">
    <location>
        <begin position="135"/>
        <end position="159"/>
    </location>
</feature>
<sequence length="261" mass="29084">MAFSAILRRSVARLAPVGAQIVRSQKQRQSSVFSALYRHASSPVMRPAFGSLSQIHHFSSPAAVKRTSSDENLLRVIEAEIQCAIEAEDQDKVEEAPDNFPFEIEDNPGEQTISLSRTYQGETINVVVHMPDIVSGEGAEDNEDDDNDDETENGTQSSIPLVVRISKKDGPSLEFGCTAFPDEIAIDTLAVKDPNASEEQVAYEGPDFADLDENLQKAFHKYLEIRGIKPSTTNFLHEYMISKDSREYLMWLKNLKSFVEA</sequence>
<name>A0A7N0V3B9_KALFE</name>
<dbReference type="GO" id="GO:0005759">
    <property type="term" value="C:mitochondrial matrix"/>
    <property type="evidence" value="ECO:0007669"/>
    <property type="project" value="InterPro"/>
</dbReference>
<dbReference type="SUPFAM" id="SSF54529">
    <property type="entry name" value="Mitochondrial glycoprotein MAM33-like"/>
    <property type="match status" value="1"/>
</dbReference>
<dbReference type="InterPro" id="IPR036561">
    <property type="entry name" value="MAM33_sf"/>
</dbReference>
<dbReference type="PANTHER" id="PTHR10826:SF41">
    <property type="entry name" value="MITOCHONDRIAL GLYCOPROTEIN FAMILY PROTEIN"/>
    <property type="match status" value="1"/>
</dbReference>
<accession>A0A7N0V3B9</accession>
<dbReference type="FunFam" id="3.10.280.10:FF:000002">
    <property type="entry name" value="Mitochondrial glycoprotein family protein"/>
    <property type="match status" value="1"/>
</dbReference>
<evidence type="ECO:0000313" key="2">
    <source>
        <dbReference type="EnsemblPlants" id="Kaladp0100s0091.1.v1.1"/>
    </source>
</evidence>
<dbReference type="EnsemblPlants" id="Kaladp0100s0091.1.v1.1">
    <property type="protein sequence ID" value="Kaladp0100s0091.1.v1.1"/>
    <property type="gene ID" value="Kaladp0100s0091.v1.1"/>
</dbReference>
<dbReference type="Gene3D" id="3.10.280.10">
    <property type="entry name" value="Mitochondrial glycoprotein"/>
    <property type="match status" value="1"/>
</dbReference>
<proteinExistence type="predicted"/>
<dbReference type="Gramene" id="Kaladp0100s0091.1.v1.1">
    <property type="protein sequence ID" value="Kaladp0100s0091.1.v1.1"/>
    <property type="gene ID" value="Kaladp0100s0091.v1.1"/>
</dbReference>
<keyword evidence="3" id="KW-1185">Reference proteome</keyword>
<evidence type="ECO:0000256" key="1">
    <source>
        <dbReference type="SAM" id="MobiDB-lite"/>
    </source>
</evidence>
<dbReference type="InterPro" id="IPR003428">
    <property type="entry name" value="MAM33"/>
</dbReference>
<organism evidence="2 3">
    <name type="scientific">Kalanchoe fedtschenkoi</name>
    <name type="common">Lavender scallops</name>
    <name type="synonym">South American air plant</name>
    <dbReference type="NCBI Taxonomy" id="63787"/>
    <lineage>
        <taxon>Eukaryota</taxon>
        <taxon>Viridiplantae</taxon>
        <taxon>Streptophyta</taxon>
        <taxon>Embryophyta</taxon>
        <taxon>Tracheophyta</taxon>
        <taxon>Spermatophyta</taxon>
        <taxon>Magnoliopsida</taxon>
        <taxon>eudicotyledons</taxon>
        <taxon>Gunneridae</taxon>
        <taxon>Pentapetalae</taxon>
        <taxon>Saxifragales</taxon>
        <taxon>Crassulaceae</taxon>
        <taxon>Kalanchoe</taxon>
    </lineage>
</organism>
<dbReference type="PANTHER" id="PTHR10826">
    <property type="entry name" value="COMPLEMENT COMPONENT 1"/>
    <property type="match status" value="1"/>
</dbReference>
<reference evidence="2" key="1">
    <citation type="submission" date="2021-01" db="UniProtKB">
        <authorList>
            <consortium name="EnsemblPlants"/>
        </authorList>
    </citation>
    <scope>IDENTIFICATION</scope>
</reference>
<dbReference type="OMA" id="IAPSMIN"/>
<dbReference type="Pfam" id="PF02330">
    <property type="entry name" value="MAM33"/>
    <property type="match status" value="1"/>
</dbReference>
<evidence type="ECO:0000313" key="3">
    <source>
        <dbReference type="Proteomes" id="UP000594263"/>
    </source>
</evidence>
<dbReference type="Proteomes" id="UP000594263">
    <property type="component" value="Unplaced"/>
</dbReference>
<dbReference type="AlphaFoldDB" id="A0A7N0V3B9"/>
<protein>
    <recommendedName>
        <fullName evidence="4">Mitochondrial glycoprotein</fullName>
    </recommendedName>
</protein>